<evidence type="ECO:0000313" key="2">
    <source>
        <dbReference type="EMBL" id="SHL11656.1"/>
    </source>
</evidence>
<dbReference type="RefSeq" id="WP_073078693.1">
    <property type="nucleotide sequence ID" value="NZ_FRBL01000002.1"/>
</dbReference>
<protein>
    <submittedName>
        <fullName evidence="2">Relaxase/Mobilisation nuclease domain-containing protein</fullName>
    </submittedName>
</protein>
<dbReference type="STRING" id="1419482.SAMN05444266_10296"/>
<dbReference type="InterPro" id="IPR005094">
    <property type="entry name" value="Endonuclease_MobA/VirD2"/>
</dbReference>
<accession>A0A1M6Y0G6</accession>
<gene>
    <name evidence="2" type="ORF">SAMN05444266_10296</name>
</gene>
<organism evidence="2 3">
    <name type="scientific">Chitinophaga jiangningensis</name>
    <dbReference type="NCBI Taxonomy" id="1419482"/>
    <lineage>
        <taxon>Bacteria</taxon>
        <taxon>Pseudomonadati</taxon>
        <taxon>Bacteroidota</taxon>
        <taxon>Chitinophagia</taxon>
        <taxon>Chitinophagales</taxon>
        <taxon>Chitinophagaceae</taxon>
        <taxon>Chitinophaga</taxon>
    </lineage>
</organism>
<evidence type="ECO:0000259" key="1">
    <source>
        <dbReference type="Pfam" id="PF03432"/>
    </source>
</evidence>
<evidence type="ECO:0000313" key="3">
    <source>
        <dbReference type="Proteomes" id="UP000184420"/>
    </source>
</evidence>
<dbReference type="Pfam" id="PF03432">
    <property type="entry name" value="Relaxase"/>
    <property type="match status" value="1"/>
</dbReference>
<dbReference type="AlphaFoldDB" id="A0A1M6Y0G6"/>
<keyword evidence="3" id="KW-1185">Reference proteome</keyword>
<sequence>MVARINAGKSLRNALHYNENKVRQSAAVLIHSKNFAKDTGELKLTDKLGTLQHFAAQNERTKVNSVHISLNFDPSEKLDKETLQSIADSYMQKIGFGDQPYLVYNHSDASHPHIHIVTTNIKRNGKRIELHNIGKNQSEKARKQIEKDFNLIRADSKQRQQIYDIKPVNAEKVIYGKNAASGTKRAITNVLDSVLPKYKYTSLPELNAVLRQYNIIADQGSKESRIYKSGGLVYRVLNTAGDKVGVPIPASHIYNKPTLKHLEQNFQKNQVARRPHMQRVRNAIDYTLATKGRITIDQLQNYLQKERISLVIRQNAQGIIYGLTYVDHKTQSVFNGSDLGKPYNANQLQQRIQQIPIIQQQKPQLTNKDNISSTNDTTLSNTLKGAIDLVFEVEKETSPLAEFDERKKKKRKRLFH</sequence>
<proteinExistence type="predicted"/>
<dbReference type="EMBL" id="FRBL01000002">
    <property type="protein sequence ID" value="SHL11656.1"/>
    <property type="molecule type" value="Genomic_DNA"/>
</dbReference>
<dbReference type="OrthoDB" id="915634at2"/>
<reference evidence="2 3" key="1">
    <citation type="submission" date="2016-11" db="EMBL/GenBank/DDBJ databases">
        <authorList>
            <person name="Jaros S."/>
            <person name="Januszkiewicz K."/>
            <person name="Wedrychowicz H."/>
        </authorList>
    </citation>
    <scope>NUCLEOTIDE SEQUENCE [LARGE SCALE GENOMIC DNA]</scope>
    <source>
        <strain evidence="2 3">DSM 27406</strain>
    </source>
</reference>
<dbReference type="Proteomes" id="UP000184420">
    <property type="component" value="Unassembled WGS sequence"/>
</dbReference>
<name>A0A1M6Y0G6_9BACT</name>
<feature type="domain" description="MobA/VirD2-like nuclease" evidence="1">
    <location>
        <begin position="17"/>
        <end position="151"/>
    </location>
</feature>